<feature type="domain" description="Alanine racemase N-terminal" evidence="5">
    <location>
        <begin position="17"/>
        <end position="257"/>
    </location>
</feature>
<keyword evidence="1 2" id="KW-0663">Pyridoxal phosphate</keyword>
<dbReference type="HAMAP" id="MF_02087">
    <property type="entry name" value="PLP_homeostasis"/>
    <property type="match status" value="1"/>
</dbReference>
<dbReference type="Proteomes" id="UP000053989">
    <property type="component" value="Unassembled WGS sequence"/>
</dbReference>
<evidence type="ECO:0000256" key="2">
    <source>
        <dbReference type="HAMAP-Rule" id="MF_03225"/>
    </source>
</evidence>
<name>A0A0C3A415_9AGAM</name>
<dbReference type="CDD" id="cd06822">
    <property type="entry name" value="PLPDE_III_YBL036c_euk"/>
    <property type="match status" value="1"/>
</dbReference>
<organism evidence="6 7">
    <name type="scientific">Scleroderma citrinum Foug A</name>
    <dbReference type="NCBI Taxonomy" id="1036808"/>
    <lineage>
        <taxon>Eukaryota</taxon>
        <taxon>Fungi</taxon>
        <taxon>Dikarya</taxon>
        <taxon>Basidiomycota</taxon>
        <taxon>Agaricomycotina</taxon>
        <taxon>Agaricomycetes</taxon>
        <taxon>Agaricomycetidae</taxon>
        <taxon>Boletales</taxon>
        <taxon>Sclerodermatineae</taxon>
        <taxon>Sclerodermataceae</taxon>
        <taxon>Scleroderma</taxon>
    </lineage>
</organism>
<dbReference type="EMBL" id="KN822074">
    <property type="protein sequence ID" value="KIM59432.1"/>
    <property type="molecule type" value="Genomic_DNA"/>
</dbReference>
<dbReference type="HOGENOM" id="CLU_059988_2_0_1"/>
<feature type="modified residue" description="N6-(pyridoxal phosphate)lysine" evidence="2 3">
    <location>
        <position position="42"/>
    </location>
</feature>
<dbReference type="InParanoid" id="A0A0C3A415"/>
<evidence type="ECO:0000256" key="4">
    <source>
        <dbReference type="RuleBase" id="RU004514"/>
    </source>
</evidence>
<evidence type="ECO:0000256" key="3">
    <source>
        <dbReference type="PIRSR" id="PIRSR004848-1"/>
    </source>
</evidence>
<dbReference type="STRING" id="1036808.A0A0C3A415"/>
<comment type="cofactor">
    <cofactor evidence="3">
        <name>pyridoxal 5'-phosphate</name>
        <dbReference type="ChEBI" id="CHEBI:597326"/>
    </cofactor>
</comment>
<dbReference type="PIRSF" id="PIRSF004848">
    <property type="entry name" value="YBL036c_PLPDEIII"/>
    <property type="match status" value="1"/>
</dbReference>
<comment type="function">
    <text evidence="2">Pyridoxal 5'-phosphate (PLP)-binding protein, which may be involved in intracellular homeostatic regulation of pyridoxal 5'-phosphate (PLP), the active form of vitamin B6.</text>
</comment>
<dbReference type="AlphaFoldDB" id="A0A0C3A415"/>
<dbReference type="Gene3D" id="3.20.20.10">
    <property type="entry name" value="Alanine racemase"/>
    <property type="match status" value="1"/>
</dbReference>
<evidence type="ECO:0000313" key="7">
    <source>
        <dbReference type="Proteomes" id="UP000053989"/>
    </source>
</evidence>
<dbReference type="InterPro" id="IPR011078">
    <property type="entry name" value="PyrdxlP_homeostasis"/>
</dbReference>
<dbReference type="FunFam" id="3.20.20.10:FF:000018">
    <property type="entry name" value="Pyridoxal phosphate homeostasis protein"/>
    <property type="match status" value="1"/>
</dbReference>
<reference evidence="6 7" key="1">
    <citation type="submission" date="2014-04" db="EMBL/GenBank/DDBJ databases">
        <authorList>
            <consortium name="DOE Joint Genome Institute"/>
            <person name="Kuo A."/>
            <person name="Kohler A."/>
            <person name="Nagy L.G."/>
            <person name="Floudas D."/>
            <person name="Copeland A."/>
            <person name="Barry K.W."/>
            <person name="Cichocki N."/>
            <person name="Veneault-Fourrey C."/>
            <person name="LaButti K."/>
            <person name="Lindquist E.A."/>
            <person name="Lipzen A."/>
            <person name="Lundell T."/>
            <person name="Morin E."/>
            <person name="Murat C."/>
            <person name="Sun H."/>
            <person name="Tunlid A."/>
            <person name="Henrissat B."/>
            <person name="Grigoriev I.V."/>
            <person name="Hibbett D.S."/>
            <person name="Martin F."/>
            <person name="Nordberg H.P."/>
            <person name="Cantor M.N."/>
            <person name="Hua S.X."/>
        </authorList>
    </citation>
    <scope>NUCLEOTIDE SEQUENCE [LARGE SCALE GENOMIC DNA]</scope>
    <source>
        <strain evidence="6 7">Foug A</strain>
    </source>
</reference>
<dbReference type="OrthoDB" id="10264196at2759"/>
<evidence type="ECO:0000256" key="1">
    <source>
        <dbReference type="ARBA" id="ARBA00022898"/>
    </source>
</evidence>
<comment type="similarity">
    <text evidence="2 4">Belongs to the pyridoxal phosphate-binding protein YggS/PROSC family.</text>
</comment>
<dbReference type="PANTHER" id="PTHR10146:SF14">
    <property type="entry name" value="PYRIDOXAL PHOSPHATE HOMEOSTASIS PROTEIN"/>
    <property type="match status" value="1"/>
</dbReference>
<evidence type="ECO:0000313" key="6">
    <source>
        <dbReference type="EMBL" id="KIM59432.1"/>
    </source>
</evidence>
<dbReference type="GO" id="GO:0030170">
    <property type="term" value="F:pyridoxal phosphate binding"/>
    <property type="evidence" value="ECO:0007669"/>
    <property type="project" value="UniProtKB-UniRule"/>
</dbReference>
<evidence type="ECO:0000259" key="5">
    <source>
        <dbReference type="Pfam" id="PF01168"/>
    </source>
</evidence>
<proteinExistence type="inferred from homology"/>
<dbReference type="PROSITE" id="PS01211">
    <property type="entry name" value="UPF0001"/>
    <property type="match status" value="1"/>
</dbReference>
<dbReference type="SUPFAM" id="SSF51419">
    <property type="entry name" value="PLP-binding barrel"/>
    <property type="match status" value="1"/>
</dbReference>
<dbReference type="NCBIfam" id="TIGR00044">
    <property type="entry name" value="YggS family pyridoxal phosphate-dependent enzyme"/>
    <property type="match status" value="1"/>
</dbReference>
<keyword evidence="7" id="KW-1185">Reference proteome</keyword>
<dbReference type="InterPro" id="IPR029066">
    <property type="entry name" value="PLP-binding_barrel"/>
</dbReference>
<protein>
    <recommendedName>
        <fullName evidence="2">Pyridoxal phosphate homeostasis protein</fullName>
        <shortName evidence="2">PLP homeostasis protein</shortName>
    </recommendedName>
</protein>
<accession>A0A0C3A415</accession>
<reference evidence="7" key="2">
    <citation type="submission" date="2015-01" db="EMBL/GenBank/DDBJ databases">
        <title>Evolutionary Origins and Diversification of the Mycorrhizal Mutualists.</title>
        <authorList>
            <consortium name="DOE Joint Genome Institute"/>
            <consortium name="Mycorrhizal Genomics Consortium"/>
            <person name="Kohler A."/>
            <person name="Kuo A."/>
            <person name="Nagy L.G."/>
            <person name="Floudas D."/>
            <person name="Copeland A."/>
            <person name="Barry K.W."/>
            <person name="Cichocki N."/>
            <person name="Veneault-Fourrey C."/>
            <person name="LaButti K."/>
            <person name="Lindquist E.A."/>
            <person name="Lipzen A."/>
            <person name="Lundell T."/>
            <person name="Morin E."/>
            <person name="Murat C."/>
            <person name="Riley R."/>
            <person name="Ohm R."/>
            <person name="Sun H."/>
            <person name="Tunlid A."/>
            <person name="Henrissat B."/>
            <person name="Grigoriev I.V."/>
            <person name="Hibbett D.S."/>
            <person name="Martin F."/>
        </authorList>
    </citation>
    <scope>NUCLEOTIDE SEQUENCE [LARGE SCALE GENOMIC DNA]</scope>
    <source>
        <strain evidence="7">Foug A</strain>
    </source>
</reference>
<dbReference type="InterPro" id="IPR001608">
    <property type="entry name" value="Ala_racemase_N"/>
</dbReference>
<gene>
    <name evidence="6" type="ORF">SCLCIDRAFT_126186</name>
</gene>
<dbReference type="FunCoup" id="A0A0C3A415">
    <property type="interactions" value="264"/>
</dbReference>
<dbReference type="PANTHER" id="PTHR10146">
    <property type="entry name" value="PROLINE SYNTHETASE CO-TRANSCRIBED BACTERIAL HOMOLOG PROTEIN"/>
    <property type="match status" value="1"/>
</dbReference>
<sequence>MAASISSERYQELSKSLAEIRNCVQLCASHTTSEPCLVAVSKCKPATDILACYRLGQRDFGENYVQELVDKAKELPDDIRWHFIGALQSNKAKLLASIPNIYAVHTVTSTKAATALNKSLPPERTSPLNVLLQVNTSGEDAKSGLTPLSSPESSSSSELVQLVRHIITGCPRLHFQGLMTIGSLSESLSSSDRPNEDFETLKRTRDMLHGILEGESSNWGVEGKLLLSMGMSSDFECAIKAGSDIVRVGTGIFGARPVT</sequence>
<dbReference type="Pfam" id="PF01168">
    <property type="entry name" value="Ala_racemase_N"/>
    <property type="match status" value="1"/>
</dbReference>